<comment type="caution">
    <text evidence="1">The sequence shown here is derived from an EMBL/GenBank/DDBJ whole genome shotgun (WGS) entry which is preliminary data.</text>
</comment>
<gene>
    <name evidence="1" type="ORF">Tco_0906907</name>
</gene>
<evidence type="ECO:0000313" key="2">
    <source>
        <dbReference type="Proteomes" id="UP001151760"/>
    </source>
</evidence>
<reference evidence="1" key="2">
    <citation type="submission" date="2022-01" db="EMBL/GenBank/DDBJ databases">
        <authorList>
            <person name="Yamashiro T."/>
            <person name="Shiraishi A."/>
            <person name="Satake H."/>
            <person name="Nakayama K."/>
        </authorList>
    </citation>
    <scope>NUCLEOTIDE SEQUENCE</scope>
</reference>
<proteinExistence type="predicted"/>
<dbReference type="Proteomes" id="UP001151760">
    <property type="component" value="Unassembled WGS sequence"/>
</dbReference>
<accession>A0ABQ5CJ69</accession>
<name>A0ABQ5CJ69_9ASTR</name>
<organism evidence="1 2">
    <name type="scientific">Tanacetum coccineum</name>
    <dbReference type="NCBI Taxonomy" id="301880"/>
    <lineage>
        <taxon>Eukaryota</taxon>
        <taxon>Viridiplantae</taxon>
        <taxon>Streptophyta</taxon>
        <taxon>Embryophyta</taxon>
        <taxon>Tracheophyta</taxon>
        <taxon>Spermatophyta</taxon>
        <taxon>Magnoliopsida</taxon>
        <taxon>eudicotyledons</taxon>
        <taxon>Gunneridae</taxon>
        <taxon>Pentapetalae</taxon>
        <taxon>asterids</taxon>
        <taxon>campanulids</taxon>
        <taxon>Asterales</taxon>
        <taxon>Asteraceae</taxon>
        <taxon>Asteroideae</taxon>
        <taxon>Anthemideae</taxon>
        <taxon>Anthemidinae</taxon>
        <taxon>Tanacetum</taxon>
    </lineage>
</organism>
<keyword evidence="2" id="KW-1185">Reference proteome</keyword>
<sequence>MVIRMDPMMGKESRLRGLQEVIPDSRPRDLFSALDDKLTREELMGPLLAYPCDKLELVDSSLSILSLCLAKAIVWILNKWTKSKQKRTKPDSRRKECTRAEKFSRNWSTKSHLRDATLAIPSKLIGYKDVEGIQRSRFDELRQLLMDGYD</sequence>
<protein>
    <submittedName>
        <fullName evidence="1">Uncharacterized protein</fullName>
    </submittedName>
</protein>
<dbReference type="EMBL" id="BQNB010014309">
    <property type="protein sequence ID" value="GJT26632.1"/>
    <property type="molecule type" value="Genomic_DNA"/>
</dbReference>
<reference evidence="1" key="1">
    <citation type="journal article" date="2022" name="Int. J. Mol. Sci.">
        <title>Draft Genome of Tanacetum Coccineum: Genomic Comparison of Closely Related Tanacetum-Family Plants.</title>
        <authorList>
            <person name="Yamashiro T."/>
            <person name="Shiraishi A."/>
            <person name="Nakayama K."/>
            <person name="Satake H."/>
        </authorList>
    </citation>
    <scope>NUCLEOTIDE SEQUENCE</scope>
</reference>
<evidence type="ECO:0000313" key="1">
    <source>
        <dbReference type="EMBL" id="GJT26632.1"/>
    </source>
</evidence>